<dbReference type="EMBL" id="CP144695">
    <property type="protein sequence ID" value="WVZ05082.1"/>
    <property type="molecule type" value="Genomic_DNA"/>
</dbReference>
<accession>A0AAQ3N8Q7</accession>
<reference evidence="1 2" key="1">
    <citation type="journal article" date="2023" name="Life. Sci Alliance">
        <title>Evolutionary insights into 3D genome organization and epigenetic landscape of Vigna mungo.</title>
        <authorList>
            <person name="Junaid A."/>
            <person name="Singh B."/>
            <person name="Bhatia S."/>
        </authorList>
    </citation>
    <scope>NUCLEOTIDE SEQUENCE [LARGE SCALE GENOMIC DNA]</scope>
    <source>
        <strain evidence="1">Urdbean</strain>
    </source>
</reference>
<gene>
    <name evidence="1" type="ORF">V8G54_018428</name>
</gene>
<protein>
    <submittedName>
        <fullName evidence="1">Uncharacterized protein</fullName>
    </submittedName>
</protein>
<keyword evidence="2" id="KW-1185">Reference proteome</keyword>
<proteinExistence type="predicted"/>
<sequence>MPNTKSTSTPLSASAQLLKDSGDLLPYPTEYRTLVESLQYLSLTRPDIAFSTNKLTQFMQQPKMGHWYALKRVLRYSVHKLSFALLSHTAQHAHKLHSTHISFVVGFPFTLFLKHRHHAQKLIFFKQSQSQAHPDTQEFFVFFLNFSSILRCSKVA</sequence>
<name>A0AAQ3N8Q7_VIGMU</name>
<dbReference type="PANTHER" id="PTHR11439:SF489">
    <property type="entry name" value="RNA-DIRECTED DNA POLYMERASE"/>
    <property type="match status" value="1"/>
</dbReference>
<evidence type="ECO:0000313" key="1">
    <source>
        <dbReference type="EMBL" id="WVZ05082.1"/>
    </source>
</evidence>
<dbReference type="AlphaFoldDB" id="A0AAQ3N8Q7"/>
<evidence type="ECO:0000313" key="2">
    <source>
        <dbReference type="Proteomes" id="UP001374535"/>
    </source>
</evidence>
<organism evidence="1 2">
    <name type="scientific">Vigna mungo</name>
    <name type="common">Black gram</name>
    <name type="synonym">Phaseolus mungo</name>
    <dbReference type="NCBI Taxonomy" id="3915"/>
    <lineage>
        <taxon>Eukaryota</taxon>
        <taxon>Viridiplantae</taxon>
        <taxon>Streptophyta</taxon>
        <taxon>Embryophyta</taxon>
        <taxon>Tracheophyta</taxon>
        <taxon>Spermatophyta</taxon>
        <taxon>Magnoliopsida</taxon>
        <taxon>eudicotyledons</taxon>
        <taxon>Gunneridae</taxon>
        <taxon>Pentapetalae</taxon>
        <taxon>rosids</taxon>
        <taxon>fabids</taxon>
        <taxon>Fabales</taxon>
        <taxon>Fabaceae</taxon>
        <taxon>Papilionoideae</taxon>
        <taxon>50 kb inversion clade</taxon>
        <taxon>NPAAA clade</taxon>
        <taxon>indigoferoid/millettioid clade</taxon>
        <taxon>Phaseoleae</taxon>
        <taxon>Vigna</taxon>
    </lineage>
</organism>
<dbReference type="PANTHER" id="PTHR11439">
    <property type="entry name" value="GAG-POL-RELATED RETROTRANSPOSON"/>
    <property type="match status" value="1"/>
</dbReference>
<dbReference type="Proteomes" id="UP001374535">
    <property type="component" value="Chromosome 6"/>
</dbReference>